<evidence type="ECO:0000259" key="4">
    <source>
        <dbReference type="Pfam" id="PF20769"/>
    </source>
</evidence>
<keyword evidence="1" id="KW-0472">Membrane</keyword>
<evidence type="ECO:0000259" key="2">
    <source>
        <dbReference type="Pfam" id="PF03413"/>
    </source>
</evidence>
<dbReference type="OrthoDB" id="2372097at2"/>
<evidence type="ECO:0000313" key="5">
    <source>
        <dbReference type="EMBL" id="KIO72300.1"/>
    </source>
</evidence>
<dbReference type="InterPro" id="IPR014239">
    <property type="entry name" value="YpeB_PepSY1-2"/>
</dbReference>
<reference evidence="5 6" key="1">
    <citation type="submission" date="2015-01" db="EMBL/GenBank/DDBJ databases">
        <title>Draft Genome Sequences of Four Bacillus thermoamylovorans Strains, Isolated From Food Products.</title>
        <authorList>
            <person name="Krawcyk A.O."/>
            <person name="Berendsen E.M."/>
            <person name="Eijlander R.T."/>
            <person name="de Jong A."/>
            <person name="Wells-Bennik M."/>
            <person name="Kuipers O.P."/>
        </authorList>
    </citation>
    <scope>NUCLEOTIDE SEQUENCE [LARGE SCALE GENOMIC DNA]</scope>
    <source>
        <strain evidence="5 6">B4167</strain>
    </source>
</reference>
<dbReference type="EMBL" id="JXLU01000096">
    <property type="protein sequence ID" value="KIO72300.1"/>
    <property type="molecule type" value="Genomic_DNA"/>
</dbReference>
<evidence type="ECO:0000256" key="1">
    <source>
        <dbReference type="SAM" id="Phobius"/>
    </source>
</evidence>
<organism evidence="5 6">
    <name type="scientific">Caldibacillus thermoamylovorans</name>
    <dbReference type="NCBI Taxonomy" id="35841"/>
    <lineage>
        <taxon>Bacteria</taxon>
        <taxon>Bacillati</taxon>
        <taxon>Bacillota</taxon>
        <taxon>Bacilli</taxon>
        <taxon>Bacillales</taxon>
        <taxon>Bacillaceae</taxon>
        <taxon>Caldibacillus</taxon>
    </lineage>
</organism>
<protein>
    <submittedName>
        <fullName evidence="5">Uncharacterized protein</fullName>
    </submittedName>
</protein>
<sequence>MIRNILIGVLTVGIVGVGIWGYQEHKEKNAILINAENNYQRAFHELTYNIDILHDKIGTTLAMSSRTSLSPTLAEVWRITSEANNSVGQLPLTLLPFNKTEEFLSNIGDFSYKTAVRDLEKEPLTDEEYKTLQSLYSQAAEIQNELRKVQHLTLKNNLRWMDVEMAIASGREAADNTIIDGFKTVEKKVEGYSETDMGPIMTSMEKKESGYRNLPGKKITKNEAVNIAKKYTKVSQNAKTKVVENGKGSDFGFYSVSIQDKNGETNMDITKKGGYPIWLINSRDVKEQKISLNDASIKANQFLTERGFKDLELFESTQYDHIGLFNFVTKKNNVRIYPESIMVKVALDDGSIIGFSAEQYLGTNNKHKEIPSAKISEEEARKAINKNVNVMETRLAIINNEVNDEVLCYEFLGTLDNDTYRIYVNAQDGSEEYVEKLQNAEPIYEDVANGKA</sequence>
<dbReference type="InterPro" id="IPR025711">
    <property type="entry name" value="PepSY"/>
</dbReference>
<dbReference type="RefSeq" id="WP_041846358.1">
    <property type="nucleotide sequence ID" value="NZ_JAMATD010000001.1"/>
</dbReference>
<dbReference type="GO" id="GO:0009847">
    <property type="term" value="P:spore germination"/>
    <property type="evidence" value="ECO:0007669"/>
    <property type="project" value="InterPro"/>
</dbReference>
<evidence type="ECO:0000259" key="3">
    <source>
        <dbReference type="Pfam" id="PF14620"/>
    </source>
</evidence>
<keyword evidence="1" id="KW-0812">Transmembrane</keyword>
<keyword evidence="1" id="KW-1133">Transmembrane helix</keyword>
<feature type="domain" description="PepSY" evidence="2">
    <location>
        <begin position="374"/>
        <end position="431"/>
    </location>
</feature>
<dbReference type="GeneID" id="92961284"/>
<accession>A0A0D0FL76</accession>
<feature type="domain" description="Sporulation protein YpeB N-terminal" evidence="4">
    <location>
        <begin position="27"/>
        <end position="162"/>
    </location>
</feature>
<name>A0A0D0FL76_9BACI</name>
<dbReference type="NCBIfam" id="TIGR02889">
    <property type="entry name" value="spore_YpeB"/>
    <property type="match status" value="1"/>
</dbReference>
<feature type="transmembrane region" description="Helical" evidence="1">
    <location>
        <begin position="5"/>
        <end position="22"/>
    </location>
</feature>
<gene>
    <name evidence="5" type="ORF">B4167_0628</name>
</gene>
<evidence type="ECO:0000313" key="6">
    <source>
        <dbReference type="Proteomes" id="UP000032076"/>
    </source>
</evidence>
<dbReference type="AlphaFoldDB" id="A0A0D0FL76"/>
<dbReference type="Pfam" id="PF03413">
    <property type="entry name" value="PepSY"/>
    <property type="match status" value="1"/>
</dbReference>
<dbReference type="InterPro" id="IPR048402">
    <property type="entry name" value="YpeB_N"/>
</dbReference>
<dbReference type="Proteomes" id="UP000032076">
    <property type="component" value="Unassembled WGS sequence"/>
</dbReference>
<dbReference type="Pfam" id="PF14620">
    <property type="entry name" value="YPEB_PepSY1-2"/>
    <property type="match status" value="1"/>
</dbReference>
<comment type="caution">
    <text evidence="5">The sequence shown here is derived from an EMBL/GenBank/DDBJ whole genome shotgun (WGS) entry which is preliminary data.</text>
</comment>
<proteinExistence type="predicted"/>
<feature type="domain" description="Sporulation protein YpeB PepSY1 and PepSY2" evidence="3">
    <location>
        <begin position="180"/>
        <end position="370"/>
    </location>
</feature>
<dbReference type="Pfam" id="PF20769">
    <property type="entry name" value="YPEB_N"/>
    <property type="match status" value="1"/>
</dbReference>